<proteinExistence type="predicted"/>
<organism evidence="1 2">
    <name type="scientific">Pristionchus pacificus</name>
    <name type="common">Parasitic nematode worm</name>
    <dbReference type="NCBI Taxonomy" id="54126"/>
    <lineage>
        <taxon>Eukaryota</taxon>
        <taxon>Metazoa</taxon>
        <taxon>Ecdysozoa</taxon>
        <taxon>Nematoda</taxon>
        <taxon>Chromadorea</taxon>
        <taxon>Rhabditida</taxon>
        <taxon>Rhabditina</taxon>
        <taxon>Diplogasteromorpha</taxon>
        <taxon>Diplogasteroidea</taxon>
        <taxon>Neodiplogasteridae</taxon>
        <taxon>Pristionchus</taxon>
    </lineage>
</organism>
<sequence length="170" mass="18371">PAEGKKYFFLGLLHFTHTLYLFVVLPTLYTSITYAVSQRMDRVLTSRRRKGCAEAIVISNSVTCAMDGAMVVDRKITAPKLRSFQWLTATLKFKSRTQCQCADAMISPPSVSCVLPNSRLYVKDSPNVMGAGVGAPPLTCNGKDSTFPDGSTLETQVGVASAPIACVSNK</sequence>
<evidence type="ECO:0000313" key="1">
    <source>
        <dbReference type="EnsemblMetazoa" id="PPA41820.1"/>
    </source>
</evidence>
<evidence type="ECO:0000313" key="2">
    <source>
        <dbReference type="Proteomes" id="UP000005239"/>
    </source>
</evidence>
<dbReference type="AlphaFoldDB" id="A0A2A6CL19"/>
<keyword evidence="2" id="KW-1185">Reference proteome</keyword>
<reference evidence="2" key="1">
    <citation type="journal article" date="2008" name="Nat. Genet.">
        <title>The Pristionchus pacificus genome provides a unique perspective on nematode lifestyle and parasitism.</title>
        <authorList>
            <person name="Dieterich C."/>
            <person name="Clifton S.W."/>
            <person name="Schuster L.N."/>
            <person name="Chinwalla A."/>
            <person name="Delehaunty K."/>
            <person name="Dinkelacker I."/>
            <person name="Fulton L."/>
            <person name="Fulton R."/>
            <person name="Godfrey J."/>
            <person name="Minx P."/>
            <person name="Mitreva M."/>
            <person name="Roeseler W."/>
            <person name="Tian H."/>
            <person name="Witte H."/>
            <person name="Yang S.P."/>
            <person name="Wilson R.K."/>
            <person name="Sommer R.J."/>
        </authorList>
    </citation>
    <scope>NUCLEOTIDE SEQUENCE [LARGE SCALE GENOMIC DNA]</scope>
    <source>
        <strain evidence="2">PS312</strain>
    </source>
</reference>
<accession>A0A8R1Z633</accession>
<dbReference type="EnsemblMetazoa" id="PPA41820.1">
    <property type="protein sequence ID" value="PPA41820.1"/>
    <property type="gene ID" value="WBGene00280189"/>
</dbReference>
<reference evidence="1" key="2">
    <citation type="submission" date="2022-06" db="UniProtKB">
        <authorList>
            <consortium name="EnsemblMetazoa"/>
        </authorList>
    </citation>
    <scope>IDENTIFICATION</scope>
    <source>
        <strain evidence="1">PS312</strain>
    </source>
</reference>
<accession>A0A2A6CL19</accession>
<dbReference type="Proteomes" id="UP000005239">
    <property type="component" value="Unassembled WGS sequence"/>
</dbReference>
<name>A0A2A6CL19_PRIPA</name>
<gene>
    <name evidence="1" type="primary">WBGene00280189</name>
</gene>
<protein>
    <submittedName>
        <fullName evidence="1">Uncharacterized protein</fullName>
    </submittedName>
</protein>